<keyword evidence="5 7" id="KW-0067">ATP-binding</keyword>
<dbReference type="InterPro" id="IPR048740">
    <property type="entry name" value="PurT_C"/>
</dbReference>
<dbReference type="NCBIfam" id="NF006766">
    <property type="entry name" value="PRK09288.1"/>
    <property type="match status" value="1"/>
</dbReference>
<dbReference type="GO" id="GO:0005524">
    <property type="term" value="F:ATP binding"/>
    <property type="evidence" value="ECO:0007669"/>
    <property type="project" value="UniProtKB-UniRule"/>
</dbReference>
<dbReference type="GO" id="GO:0004644">
    <property type="term" value="F:phosphoribosylglycinamide formyltransferase activity"/>
    <property type="evidence" value="ECO:0007669"/>
    <property type="project" value="UniProtKB-UniRule"/>
</dbReference>
<comment type="catalytic activity">
    <reaction evidence="7">
        <text>N(1)-(5-phospho-beta-D-ribosyl)glycinamide + formate + ATP = N(2)-formyl-N(1)-(5-phospho-beta-D-ribosyl)glycinamide + ADP + phosphate + H(+)</text>
        <dbReference type="Rhea" id="RHEA:24829"/>
        <dbReference type="ChEBI" id="CHEBI:15378"/>
        <dbReference type="ChEBI" id="CHEBI:15740"/>
        <dbReference type="ChEBI" id="CHEBI:30616"/>
        <dbReference type="ChEBI" id="CHEBI:43474"/>
        <dbReference type="ChEBI" id="CHEBI:143788"/>
        <dbReference type="ChEBI" id="CHEBI:147286"/>
        <dbReference type="ChEBI" id="CHEBI:456216"/>
        <dbReference type="EC" id="6.3.1.21"/>
    </reaction>
</comment>
<dbReference type="Gene3D" id="3.40.50.20">
    <property type="match status" value="1"/>
</dbReference>
<keyword evidence="2 7" id="KW-0479">Metal-binding</keyword>
<dbReference type="GO" id="GO:0005829">
    <property type="term" value="C:cytosol"/>
    <property type="evidence" value="ECO:0007669"/>
    <property type="project" value="TreeGrafter"/>
</dbReference>
<comment type="similarity">
    <text evidence="7">Belongs to the PurK/PurT family.</text>
</comment>
<organism evidence="9 10">
    <name type="scientific">Sphingopyxis macrogoltabida</name>
    <name type="common">Sphingomonas macrogoltabidus</name>
    <dbReference type="NCBI Taxonomy" id="33050"/>
    <lineage>
        <taxon>Bacteria</taxon>
        <taxon>Pseudomonadati</taxon>
        <taxon>Pseudomonadota</taxon>
        <taxon>Alphaproteobacteria</taxon>
        <taxon>Sphingomonadales</taxon>
        <taxon>Sphingomonadaceae</taxon>
        <taxon>Sphingopyxis</taxon>
    </lineage>
</organism>
<dbReference type="PANTHER" id="PTHR43055">
    <property type="entry name" value="FORMATE-DEPENDENT PHOSPHORIBOSYLGLYCINAMIDE FORMYLTRANSFERASE"/>
    <property type="match status" value="1"/>
</dbReference>
<dbReference type="InterPro" id="IPR054350">
    <property type="entry name" value="PurT/PurK_preATP-grasp"/>
</dbReference>
<feature type="binding site" evidence="7">
    <location>
        <position position="259"/>
    </location>
    <ligand>
        <name>Mg(2+)</name>
        <dbReference type="ChEBI" id="CHEBI:18420"/>
    </ligand>
</feature>
<feature type="binding site" evidence="7">
    <location>
        <begin position="187"/>
        <end position="190"/>
    </location>
    <ligand>
        <name>ATP</name>
        <dbReference type="ChEBI" id="CHEBI:30616"/>
    </ligand>
</feature>
<reference evidence="10" key="1">
    <citation type="submission" date="2015-11" db="EMBL/GenBank/DDBJ databases">
        <title>Complete genome sequence of a polyethylene-glycol degrader Sphingopyxis macrogoltabida 203N (NBRC 111659).</title>
        <authorList>
            <person name="Yoshiyuki O."/>
            <person name="Shouta N."/>
            <person name="Nagata Y."/>
            <person name="Numata M."/>
            <person name="Tsuchikane K."/>
            <person name="Hosoyama A."/>
            <person name="Yamazoe A."/>
            <person name="Tsuda M."/>
            <person name="Fujita N."/>
            <person name="Kawai F."/>
        </authorList>
    </citation>
    <scope>NUCLEOTIDE SEQUENCE [LARGE SCALE GENOMIC DNA]</scope>
    <source>
        <strain evidence="10">203N</strain>
    </source>
</reference>
<dbReference type="KEGG" id="smaz:LH19_02810"/>
<protein>
    <recommendedName>
        <fullName evidence="7">Formate-dependent phosphoribosylglycinamide formyltransferase</fullName>
        <ecNumber evidence="7">6.3.1.21</ecNumber>
    </recommendedName>
    <alternativeName>
        <fullName evidence="7">5'-phosphoribosylglycinamide transformylase 2</fullName>
    </alternativeName>
    <alternativeName>
        <fullName evidence="7">Formate-dependent GAR transformylase</fullName>
    </alternativeName>
    <alternativeName>
        <fullName evidence="7">GAR transformylase 2</fullName>
        <shortName evidence="7">GART 2</shortName>
    </alternativeName>
    <alternativeName>
        <fullName evidence="7">Non-folate glycinamide ribonucleotide transformylase</fullName>
    </alternativeName>
    <alternativeName>
        <fullName evidence="7">Phosphoribosylglycinamide formyltransferase 2</fullName>
    </alternativeName>
</protein>
<keyword evidence="6 7" id="KW-0460">Magnesium</keyword>
<reference evidence="9 10" key="2">
    <citation type="journal article" date="2016" name="Genome Announc.">
        <title>Complete Genome Sequence of Sphingopyxis macrogoltabida Strain 203N (NBRC 111659), a Polyethylene Glycol Degrader.</title>
        <authorList>
            <person name="Ohtsubo Y."/>
            <person name="Nonoyama S."/>
            <person name="Nagata Y."/>
            <person name="Numata M."/>
            <person name="Tsuchikane K."/>
            <person name="Hosoyama A."/>
            <person name="Yamazoe A."/>
            <person name="Tsuda M."/>
            <person name="Fujita N."/>
            <person name="Kawai F."/>
        </authorList>
    </citation>
    <scope>NUCLEOTIDE SEQUENCE [LARGE SCALE GENOMIC DNA]</scope>
    <source>
        <strain evidence="9 10">203N</strain>
    </source>
</reference>
<comment type="subunit">
    <text evidence="7">Homodimer.</text>
</comment>
<dbReference type="Pfam" id="PF02222">
    <property type="entry name" value="ATP-grasp"/>
    <property type="match status" value="1"/>
</dbReference>
<feature type="binding site" evidence="7">
    <location>
        <begin position="152"/>
        <end position="157"/>
    </location>
    <ligand>
        <name>ATP</name>
        <dbReference type="ChEBI" id="CHEBI:30616"/>
    </ligand>
</feature>
<dbReference type="EMBL" id="CP013344">
    <property type="protein sequence ID" value="AMU87975.1"/>
    <property type="molecule type" value="Genomic_DNA"/>
</dbReference>
<name>A0AAC8YXB3_SPHMC</name>
<dbReference type="InterPro" id="IPR011054">
    <property type="entry name" value="Rudment_hybrid_motif"/>
</dbReference>
<dbReference type="Gene3D" id="3.30.1490.20">
    <property type="entry name" value="ATP-grasp fold, A domain"/>
    <property type="match status" value="1"/>
</dbReference>
<comment type="pathway">
    <text evidence="7">Purine metabolism; IMP biosynthesis via de novo pathway; N(2)-formyl-N(1)-(5-phospho-D-ribosyl)glycinamide from N(1)-(5-phospho-D-ribosyl)glycinamide (formate route): step 1/1.</text>
</comment>
<dbReference type="InterPro" id="IPR016185">
    <property type="entry name" value="PreATP-grasp_dom_sf"/>
</dbReference>
<evidence type="ECO:0000256" key="1">
    <source>
        <dbReference type="ARBA" id="ARBA00022598"/>
    </source>
</evidence>
<evidence type="ECO:0000256" key="5">
    <source>
        <dbReference type="ARBA" id="ARBA00022840"/>
    </source>
</evidence>
<dbReference type="Pfam" id="PF22660">
    <property type="entry name" value="RS_preATP-grasp-like"/>
    <property type="match status" value="1"/>
</dbReference>
<dbReference type="SUPFAM" id="SSF56059">
    <property type="entry name" value="Glutathione synthetase ATP-binding domain-like"/>
    <property type="match status" value="1"/>
</dbReference>
<dbReference type="AlphaFoldDB" id="A0AAC8YXB3"/>
<comment type="function">
    <text evidence="7">Involved in the de novo purine biosynthesis. Catalyzes the transfer of formate to 5-phospho-ribosyl-glycinamide (GAR), producing 5-phospho-ribosyl-N-formylglycinamide (FGAR). Formate is provided by PurU via hydrolysis of 10-formyl-tetrahydrofolate.</text>
</comment>
<feature type="binding site" evidence="7">
    <location>
        <position position="74"/>
    </location>
    <ligand>
        <name>N(1)-(5-phospho-beta-D-ribosyl)glycinamide</name>
        <dbReference type="ChEBI" id="CHEBI:143788"/>
    </ligand>
</feature>
<keyword evidence="3 7" id="KW-0547">Nucleotide-binding</keyword>
<dbReference type="RefSeq" id="WP_054732923.1">
    <property type="nucleotide sequence ID" value="NZ_CP009429.1"/>
</dbReference>
<dbReference type="Pfam" id="PF21244">
    <property type="entry name" value="PurT_C"/>
    <property type="match status" value="1"/>
</dbReference>
<dbReference type="GO" id="GO:0006189">
    <property type="term" value="P:'de novo' IMP biosynthetic process"/>
    <property type="evidence" value="ECO:0007669"/>
    <property type="project" value="UniProtKB-UniRule"/>
</dbReference>
<evidence type="ECO:0000256" key="2">
    <source>
        <dbReference type="ARBA" id="ARBA00022723"/>
    </source>
</evidence>
<dbReference type="Proteomes" id="UP000076088">
    <property type="component" value="Chromosome"/>
</dbReference>
<feature type="binding site" evidence="7">
    <location>
        <begin position="359"/>
        <end position="360"/>
    </location>
    <ligand>
        <name>N(1)-(5-phospho-beta-D-ribosyl)glycinamide</name>
        <dbReference type="ChEBI" id="CHEBI:143788"/>
    </ligand>
</feature>
<dbReference type="InterPro" id="IPR013815">
    <property type="entry name" value="ATP_grasp_subdomain_1"/>
</dbReference>
<feature type="binding site" evidence="7">
    <location>
        <position position="106"/>
    </location>
    <ligand>
        <name>ATP</name>
        <dbReference type="ChEBI" id="CHEBI:30616"/>
    </ligand>
</feature>
<dbReference type="InterPro" id="IPR003135">
    <property type="entry name" value="ATP-grasp_carboxylate-amine"/>
</dbReference>
<feature type="binding site" evidence="7">
    <location>
        <position position="278"/>
    </location>
    <ligand>
        <name>N(1)-(5-phospho-beta-D-ribosyl)glycinamide</name>
        <dbReference type="ChEBI" id="CHEBI:143788"/>
    </ligand>
</feature>
<dbReference type="FunFam" id="3.40.50.20:FF:000022">
    <property type="entry name" value="Formate-dependent phosphoribosylglycinamide formyltransferase"/>
    <property type="match status" value="1"/>
</dbReference>
<dbReference type="SUPFAM" id="SSF51246">
    <property type="entry name" value="Rudiment single hybrid motif"/>
    <property type="match status" value="1"/>
</dbReference>
<keyword evidence="10" id="KW-1185">Reference proteome</keyword>
<dbReference type="NCBIfam" id="TIGR01142">
    <property type="entry name" value="purT"/>
    <property type="match status" value="1"/>
</dbReference>
<dbReference type="HAMAP" id="MF_01643">
    <property type="entry name" value="PurT"/>
    <property type="match status" value="1"/>
</dbReference>
<evidence type="ECO:0000259" key="8">
    <source>
        <dbReference type="PROSITE" id="PS50975"/>
    </source>
</evidence>
<dbReference type="GO" id="GO:0043815">
    <property type="term" value="F:phosphoribosylglycinamide formyltransferase 2 activity"/>
    <property type="evidence" value="ECO:0007669"/>
    <property type="project" value="UniProtKB-UniRule"/>
</dbReference>
<evidence type="ECO:0000256" key="6">
    <source>
        <dbReference type="ARBA" id="ARBA00022842"/>
    </source>
</evidence>
<keyword evidence="4 7" id="KW-0658">Purine biosynthesis</keyword>
<feature type="binding site" evidence="7">
    <location>
        <begin position="14"/>
        <end position="15"/>
    </location>
    <ligand>
        <name>N(1)-(5-phospho-beta-D-ribosyl)glycinamide</name>
        <dbReference type="ChEBI" id="CHEBI:143788"/>
    </ligand>
</feature>
<dbReference type="EC" id="6.3.1.21" evidence="7"/>
<evidence type="ECO:0000313" key="9">
    <source>
        <dbReference type="EMBL" id="AMU87975.1"/>
    </source>
</evidence>
<gene>
    <name evidence="7 9" type="primary">purT</name>
    <name evidence="9" type="ORF">ATM17_02780</name>
</gene>
<feature type="binding site" evidence="7">
    <location>
        <position position="195"/>
    </location>
    <ligand>
        <name>ATP</name>
        <dbReference type="ChEBI" id="CHEBI:30616"/>
    </ligand>
</feature>
<dbReference type="InterPro" id="IPR005862">
    <property type="entry name" value="PurT"/>
</dbReference>
<dbReference type="Gene3D" id="3.30.470.20">
    <property type="entry name" value="ATP-grasp fold, B domain"/>
    <property type="match status" value="1"/>
</dbReference>
<accession>A0AAC8YXB3</accession>
<feature type="binding site" evidence="7">
    <location>
        <position position="271"/>
    </location>
    <ligand>
        <name>Mg(2+)</name>
        <dbReference type="ChEBI" id="CHEBI:18420"/>
    </ligand>
</feature>
<evidence type="ECO:0000256" key="7">
    <source>
        <dbReference type="HAMAP-Rule" id="MF_01643"/>
    </source>
</evidence>
<evidence type="ECO:0000256" key="3">
    <source>
        <dbReference type="ARBA" id="ARBA00022741"/>
    </source>
</evidence>
<evidence type="ECO:0000256" key="4">
    <source>
        <dbReference type="ARBA" id="ARBA00022755"/>
    </source>
</evidence>
<proteinExistence type="inferred from homology"/>
<dbReference type="SUPFAM" id="SSF52440">
    <property type="entry name" value="PreATP-grasp domain"/>
    <property type="match status" value="1"/>
</dbReference>
<feature type="binding site" evidence="7">
    <location>
        <position position="352"/>
    </location>
    <ligand>
        <name>N(1)-(5-phospho-beta-D-ribosyl)glycinamide</name>
        <dbReference type="ChEBI" id="CHEBI:143788"/>
    </ligand>
</feature>
<sequence>MTPTAKILLLGSGELGREFVISAKRLGCHVVACDSYAGAPAMQVADGFEVFSMLDGDALRATIEKHRPDHVVPEVEAIRTEVLAELEAEGFHIVPSARAAELTMNRDAIRDLAASELGLTTSTFEYATSRDELAAAATRVGFPLVVKPVMSSSGKGQSTVKDAAGIDAAWDYAAAGMRGDRLRVIAEAFIDFDYEITLLTVRHKDGVSFCPPIGHRQERGDYRESWQPAAMSAAALKSAQDMATKVVDALGGHGIFGVEFFVKGDAVIFSELSPRPHDTGMVTLISQELSEFDLHARAILGLPVPAIAVPDASASAVLLADREAQDFAITGLADALAAPNAETSVDARIFGKPVTRPYRRMGVTLAKVAGGATDDARAAAVAAAAKLTIDYRG</sequence>
<feature type="domain" description="ATP-grasp" evidence="8">
    <location>
        <begin position="111"/>
        <end position="300"/>
    </location>
</feature>
<dbReference type="GO" id="GO:0000287">
    <property type="term" value="F:magnesium ion binding"/>
    <property type="evidence" value="ECO:0007669"/>
    <property type="project" value="UniProtKB-UniRule"/>
</dbReference>
<evidence type="ECO:0000313" key="10">
    <source>
        <dbReference type="Proteomes" id="UP000076088"/>
    </source>
</evidence>
<dbReference type="PANTHER" id="PTHR43055:SF1">
    <property type="entry name" value="FORMATE-DEPENDENT PHOSPHORIBOSYLGLYCINAMIDE FORMYLTRANSFERASE"/>
    <property type="match status" value="1"/>
</dbReference>
<feature type="binding site" evidence="7">
    <location>
        <position position="147"/>
    </location>
    <ligand>
        <name>ATP</name>
        <dbReference type="ChEBI" id="CHEBI:30616"/>
    </ligand>
</feature>
<keyword evidence="1 7" id="KW-0436">Ligase</keyword>
<dbReference type="PROSITE" id="PS50975">
    <property type="entry name" value="ATP_GRASP"/>
    <property type="match status" value="1"/>
</dbReference>
<dbReference type="InterPro" id="IPR011761">
    <property type="entry name" value="ATP-grasp"/>
</dbReference>